<gene>
    <name evidence="3" type="ORF">PGLA1383_LOCUS2645</name>
</gene>
<keyword evidence="2" id="KW-0472">Membrane</keyword>
<accession>A0A813DCN3</accession>
<feature type="transmembrane region" description="Helical" evidence="2">
    <location>
        <begin position="99"/>
        <end position="119"/>
    </location>
</feature>
<comment type="caution">
    <text evidence="3">The sequence shown here is derived from an EMBL/GenBank/DDBJ whole genome shotgun (WGS) entry which is preliminary data.</text>
</comment>
<keyword evidence="2" id="KW-0812">Transmembrane</keyword>
<keyword evidence="4" id="KW-1185">Reference proteome</keyword>
<organism evidence="3 4">
    <name type="scientific">Polarella glacialis</name>
    <name type="common">Dinoflagellate</name>
    <dbReference type="NCBI Taxonomy" id="89957"/>
    <lineage>
        <taxon>Eukaryota</taxon>
        <taxon>Sar</taxon>
        <taxon>Alveolata</taxon>
        <taxon>Dinophyceae</taxon>
        <taxon>Suessiales</taxon>
        <taxon>Suessiaceae</taxon>
        <taxon>Polarella</taxon>
    </lineage>
</organism>
<feature type="non-terminal residue" evidence="3">
    <location>
        <position position="1"/>
    </location>
</feature>
<keyword evidence="2" id="KW-1133">Transmembrane helix</keyword>
<dbReference type="Proteomes" id="UP000654075">
    <property type="component" value="Unassembled WGS sequence"/>
</dbReference>
<feature type="transmembrane region" description="Helical" evidence="2">
    <location>
        <begin position="12"/>
        <end position="32"/>
    </location>
</feature>
<sequence>VNMVPMVGLAYWPLLLWVPLLAAQCLTAVYLGSGMQGALRSITGLLVDTPVAGFLKIVWVVLLVLCLDCLRGVFTGARAPSDGLPNAQMFETYAAKEGALVMALNLVAMMAVQAMHVVTGKCIKLELHMDILKRQAQQQGQFAKQLLEADEKKATSGVPLESKMPETKANGAEGEAESEMRKRD</sequence>
<reference evidence="3" key="1">
    <citation type="submission" date="2021-02" db="EMBL/GenBank/DDBJ databases">
        <authorList>
            <person name="Dougan E. K."/>
            <person name="Rhodes N."/>
            <person name="Thang M."/>
            <person name="Chan C."/>
        </authorList>
    </citation>
    <scope>NUCLEOTIDE SEQUENCE</scope>
</reference>
<name>A0A813DCN3_POLGL</name>
<dbReference type="EMBL" id="CAJNNV010000827">
    <property type="protein sequence ID" value="CAE8583691.1"/>
    <property type="molecule type" value="Genomic_DNA"/>
</dbReference>
<evidence type="ECO:0000256" key="2">
    <source>
        <dbReference type="SAM" id="Phobius"/>
    </source>
</evidence>
<proteinExistence type="predicted"/>
<evidence type="ECO:0000256" key="1">
    <source>
        <dbReference type="SAM" id="MobiDB-lite"/>
    </source>
</evidence>
<feature type="transmembrane region" description="Helical" evidence="2">
    <location>
        <begin position="53"/>
        <end position="74"/>
    </location>
</feature>
<evidence type="ECO:0000313" key="3">
    <source>
        <dbReference type="EMBL" id="CAE8583691.1"/>
    </source>
</evidence>
<dbReference type="OrthoDB" id="416337at2759"/>
<feature type="region of interest" description="Disordered" evidence="1">
    <location>
        <begin position="153"/>
        <end position="184"/>
    </location>
</feature>
<evidence type="ECO:0000313" key="4">
    <source>
        <dbReference type="Proteomes" id="UP000654075"/>
    </source>
</evidence>
<protein>
    <submittedName>
        <fullName evidence="3">Uncharacterized protein</fullName>
    </submittedName>
</protein>
<dbReference type="AlphaFoldDB" id="A0A813DCN3"/>